<dbReference type="OrthoDB" id="276165at2"/>
<dbReference type="SUPFAM" id="SSF158446">
    <property type="entry name" value="IVS-encoded protein-like"/>
    <property type="match status" value="1"/>
</dbReference>
<keyword evidence="2" id="KW-1185">Reference proteome</keyword>
<evidence type="ECO:0008006" key="3">
    <source>
        <dbReference type="Google" id="ProtNLM"/>
    </source>
</evidence>
<dbReference type="Pfam" id="PF05635">
    <property type="entry name" value="23S_rRNA_IVP"/>
    <property type="match status" value="1"/>
</dbReference>
<dbReference type="Proteomes" id="UP000315349">
    <property type="component" value="Chromosome"/>
</dbReference>
<dbReference type="InterPro" id="IPR012657">
    <property type="entry name" value="23S_rRNA-intervening_sequence"/>
</dbReference>
<sequence length="122" mass="13712">MAVGDHRDLIVWKKSIDIAKACYQITEAFPRHEQFGLTSQIRRASISVSANISEGKAYGQSRSMLHFLQIAIGSLAELDTHWEIALQLGYISESDCRNMQANLDEVSRMLIAFRQTIASNLI</sequence>
<protein>
    <recommendedName>
        <fullName evidence="3">Four helix bundle protein</fullName>
    </recommendedName>
</protein>
<dbReference type="KEGG" id="peh:Spb1_04590"/>
<name>A0A518GJ26_9PLAN</name>
<dbReference type="RefSeq" id="WP_145295131.1">
    <property type="nucleotide sequence ID" value="NZ_CP036299.1"/>
</dbReference>
<organism evidence="1 2">
    <name type="scientific">Planctopirus ephydatiae</name>
    <dbReference type="NCBI Taxonomy" id="2528019"/>
    <lineage>
        <taxon>Bacteria</taxon>
        <taxon>Pseudomonadati</taxon>
        <taxon>Planctomycetota</taxon>
        <taxon>Planctomycetia</taxon>
        <taxon>Planctomycetales</taxon>
        <taxon>Planctomycetaceae</taxon>
        <taxon>Planctopirus</taxon>
    </lineage>
</organism>
<reference evidence="1 2" key="1">
    <citation type="submission" date="2019-02" db="EMBL/GenBank/DDBJ databases">
        <title>Deep-cultivation of Planctomycetes and their phenomic and genomic characterization uncovers novel biology.</title>
        <authorList>
            <person name="Wiegand S."/>
            <person name="Jogler M."/>
            <person name="Boedeker C."/>
            <person name="Pinto D."/>
            <person name="Vollmers J."/>
            <person name="Rivas-Marin E."/>
            <person name="Kohn T."/>
            <person name="Peeters S.H."/>
            <person name="Heuer A."/>
            <person name="Rast P."/>
            <person name="Oberbeckmann S."/>
            <person name="Bunk B."/>
            <person name="Jeske O."/>
            <person name="Meyerdierks A."/>
            <person name="Storesund J.E."/>
            <person name="Kallscheuer N."/>
            <person name="Luecker S."/>
            <person name="Lage O.M."/>
            <person name="Pohl T."/>
            <person name="Merkel B.J."/>
            <person name="Hornburger P."/>
            <person name="Mueller R.-W."/>
            <person name="Bruemmer F."/>
            <person name="Labrenz M."/>
            <person name="Spormann A.M."/>
            <person name="Op den Camp H."/>
            <person name="Overmann J."/>
            <person name="Amann R."/>
            <person name="Jetten M.S.M."/>
            <person name="Mascher T."/>
            <person name="Medema M.H."/>
            <person name="Devos D.P."/>
            <person name="Kaster A.-K."/>
            <person name="Ovreas L."/>
            <person name="Rohde M."/>
            <person name="Galperin M.Y."/>
            <person name="Jogler C."/>
        </authorList>
    </citation>
    <scope>NUCLEOTIDE SEQUENCE [LARGE SCALE GENOMIC DNA]</scope>
    <source>
        <strain evidence="1 2">Spb1</strain>
    </source>
</reference>
<evidence type="ECO:0000313" key="2">
    <source>
        <dbReference type="Proteomes" id="UP000315349"/>
    </source>
</evidence>
<dbReference type="Gene3D" id="1.20.1440.60">
    <property type="entry name" value="23S rRNA-intervening sequence"/>
    <property type="match status" value="1"/>
</dbReference>
<dbReference type="EMBL" id="CP036299">
    <property type="protein sequence ID" value="QDV28596.1"/>
    <property type="molecule type" value="Genomic_DNA"/>
</dbReference>
<accession>A0A518GJ26</accession>
<proteinExistence type="predicted"/>
<evidence type="ECO:0000313" key="1">
    <source>
        <dbReference type="EMBL" id="QDV28596.1"/>
    </source>
</evidence>
<dbReference type="AlphaFoldDB" id="A0A518GJ26"/>
<dbReference type="CDD" id="cd16377">
    <property type="entry name" value="23S_rRNA_IVP_like"/>
    <property type="match status" value="1"/>
</dbReference>
<dbReference type="NCBIfam" id="TIGR02436">
    <property type="entry name" value="four helix bundle protein"/>
    <property type="match status" value="1"/>
</dbReference>
<dbReference type="PANTHER" id="PTHR38471:SF2">
    <property type="entry name" value="FOUR HELIX BUNDLE PROTEIN"/>
    <property type="match status" value="1"/>
</dbReference>
<gene>
    <name evidence="1" type="ORF">Spb1_04590</name>
</gene>
<dbReference type="InterPro" id="IPR036583">
    <property type="entry name" value="23S_rRNA_IVS_sf"/>
</dbReference>
<dbReference type="PANTHER" id="PTHR38471">
    <property type="entry name" value="FOUR HELIX BUNDLE PROTEIN"/>
    <property type="match status" value="1"/>
</dbReference>